<organism evidence="3 4">
    <name type="scientific">Caloramator quimbayensis</name>
    <dbReference type="NCBI Taxonomy" id="1147123"/>
    <lineage>
        <taxon>Bacteria</taxon>
        <taxon>Bacillati</taxon>
        <taxon>Bacillota</taxon>
        <taxon>Clostridia</taxon>
        <taxon>Eubacteriales</taxon>
        <taxon>Clostridiaceae</taxon>
        <taxon>Caloramator</taxon>
    </lineage>
</organism>
<dbReference type="InterPro" id="IPR006675">
    <property type="entry name" value="HDIG_dom"/>
</dbReference>
<sequence length="309" mass="35067">MLNLNPNDRLEGQPFIVRQICKKMSQNSKEYYHLQISYGIKNYDAKIWNSNEEIAKEITPGCFANVWGTVKEFKGMLQIHIDKIIKIDSPDINLIEEITPSSALDELNLEKEIKQIISTIKNEKLKLLLNNIFSSSQVCSDFYKKAAGSEIHHAYIGGLAEHTIEVTKTVIFLCKLYSYINYDIAVTSALLHDIGKVFELSTFPENKYTDSGRLLGHIYLGTELISKSAKEIENFPDELLLELKHCILSHHGTLEMGSPVVPMTIEAIALHNADKMSAEVNGFNLIIQRDCGTGCWTEFNSTYKRYIKK</sequence>
<dbReference type="PANTHER" id="PTHR37294:SF1">
    <property type="entry name" value="3'-5' EXORIBONUCLEASE YHAM"/>
    <property type="match status" value="1"/>
</dbReference>
<proteinExistence type="predicted"/>
<keyword evidence="1" id="KW-0378">Hydrolase</keyword>
<evidence type="ECO:0000313" key="4">
    <source>
        <dbReference type="Proteomes" id="UP000190105"/>
    </source>
</evidence>
<evidence type="ECO:0000313" key="3">
    <source>
        <dbReference type="EMBL" id="SKA90569.1"/>
    </source>
</evidence>
<dbReference type="InterPro" id="IPR012340">
    <property type="entry name" value="NA-bd_OB-fold"/>
</dbReference>
<dbReference type="Gene3D" id="1.10.3210.10">
    <property type="entry name" value="Hypothetical protein af1432"/>
    <property type="match status" value="1"/>
</dbReference>
<reference evidence="4" key="1">
    <citation type="submission" date="2017-02" db="EMBL/GenBank/DDBJ databases">
        <authorList>
            <person name="Varghese N."/>
            <person name="Submissions S."/>
        </authorList>
    </citation>
    <scope>NUCLEOTIDE SEQUENCE [LARGE SCALE GENOMIC DNA]</scope>
    <source>
        <strain evidence="4">USBA 833</strain>
    </source>
</reference>
<dbReference type="CDD" id="cd00077">
    <property type="entry name" value="HDc"/>
    <property type="match status" value="1"/>
</dbReference>
<dbReference type="InterPro" id="IPR003607">
    <property type="entry name" value="HD/PDEase_dom"/>
</dbReference>
<evidence type="ECO:0000259" key="2">
    <source>
        <dbReference type="SMART" id="SM00471"/>
    </source>
</evidence>
<dbReference type="GO" id="GO:0031125">
    <property type="term" value="P:rRNA 3'-end processing"/>
    <property type="evidence" value="ECO:0007669"/>
    <property type="project" value="TreeGrafter"/>
</dbReference>
<dbReference type="Proteomes" id="UP000190105">
    <property type="component" value="Unassembled WGS sequence"/>
</dbReference>
<keyword evidence="4" id="KW-1185">Reference proteome</keyword>
<dbReference type="InterPro" id="IPR050798">
    <property type="entry name" value="YhaM_exoribonuc/phosphodiest"/>
</dbReference>
<dbReference type="SMART" id="SM00471">
    <property type="entry name" value="HDc"/>
    <property type="match status" value="1"/>
</dbReference>
<dbReference type="AlphaFoldDB" id="A0A1T4XLY1"/>
<evidence type="ECO:0000256" key="1">
    <source>
        <dbReference type="ARBA" id="ARBA00022801"/>
    </source>
</evidence>
<dbReference type="InterPro" id="IPR006674">
    <property type="entry name" value="HD_domain"/>
</dbReference>
<dbReference type="STRING" id="1147123.SAMN05443428_11090"/>
<accession>A0A1T4XLY1</accession>
<dbReference type="Gene3D" id="2.40.50.140">
    <property type="entry name" value="Nucleic acid-binding proteins"/>
    <property type="match status" value="1"/>
</dbReference>
<dbReference type="Pfam" id="PF01966">
    <property type="entry name" value="HD"/>
    <property type="match status" value="1"/>
</dbReference>
<dbReference type="RefSeq" id="WP_078696619.1">
    <property type="nucleotide sequence ID" value="NZ_FUYH01000010.1"/>
</dbReference>
<gene>
    <name evidence="3" type="ORF">SAMN05443428_11090</name>
</gene>
<feature type="domain" description="HD/PDEase" evidence="2">
    <location>
        <begin position="155"/>
        <end position="288"/>
    </location>
</feature>
<dbReference type="NCBIfam" id="TIGR00277">
    <property type="entry name" value="HDIG"/>
    <property type="match status" value="1"/>
</dbReference>
<dbReference type="EMBL" id="FUYH01000010">
    <property type="protein sequence ID" value="SKA90569.1"/>
    <property type="molecule type" value="Genomic_DNA"/>
</dbReference>
<name>A0A1T4XLY1_9CLOT</name>
<dbReference type="SUPFAM" id="SSF109604">
    <property type="entry name" value="HD-domain/PDEase-like"/>
    <property type="match status" value="1"/>
</dbReference>
<protein>
    <submittedName>
        <fullName evidence="3">3'-5' exoribonuclease</fullName>
    </submittedName>
</protein>
<dbReference type="PANTHER" id="PTHR37294">
    <property type="entry name" value="3'-5' EXORIBONUCLEASE YHAM"/>
    <property type="match status" value="1"/>
</dbReference>
<dbReference type="GO" id="GO:0016787">
    <property type="term" value="F:hydrolase activity"/>
    <property type="evidence" value="ECO:0007669"/>
    <property type="project" value="UniProtKB-KW"/>
</dbReference>
<dbReference type="OrthoDB" id="9778453at2"/>